<feature type="transmembrane region" description="Helical" evidence="4">
    <location>
        <begin position="469"/>
        <end position="492"/>
    </location>
</feature>
<dbReference type="InterPro" id="IPR007329">
    <property type="entry name" value="FMN-bd"/>
</dbReference>
<feature type="transmembrane region" description="Helical" evidence="4">
    <location>
        <begin position="398"/>
        <end position="416"/>
    </location>
</feature>
<dbReference type="SMART" id="SM00900">
    <property type="entry name" value="FMN_bind"/>
    <property type="match status" value="1"/>
</dbReference>
<feature type="transmembrane region" description="Helical" evidence="4">
    <location>
        <begin position="535"/>
        <end position="555"/>
    </location>
</feature>
<proteinExistence type="predicted"/>
<keyword evidence="2" id="KW-1003">Cell membrane</keyword>
<keyword evidence="5" id="KW-0732">Signal</keyword>
<dbReference type="AlphaFoldDB" id="A0A1V0B8P0"/>
<feature type="domain" description="FMN-binding" evidence="6">
    <location>
        <begin position="69"/>
        <end position="165"/>
    </location>
</feature>
<evidence type="ECO:0000313" key="7">
    <source>
        <dbReference type="EMBL" id="AQZ96308.1"/>
    </source>
</evidence>
<dbReference type="PANTHER" id="PTHR30224:SF4">
    <property type="entry name" value="ELECTRON TRANSPORT PROTEIN YCCM-RELATED"/>
    <property type="match status" value="1"/>
</dbReference>
<dbReference type="Proteomes" id="UP000243488">
    <property type="component" value="Chromosome"/>
</dbReference>
<evidence type="ECO:0000313" key="8">
    <source>
        <dbReference type="Proteomes" id="UP000243488"/>
    </source>
</evidence>
<feature type="chain" id="PRO_5012346597" evidence="5">
    <location>
        <begin position="20"/>
        <end position="696"/>
    </location>
</feature>
<dbReference type="Pfam" id="PF12801">
    <property type="entry name" value="Fer4_5"/>
    <property type="match status" value="2"/>
</dbReference>
<dbReference type="PANTHER" id="PTHR30224">
    <property type="entry name" value="ELECTRON TRANSPORT PROTEIN"/>
    <property type="match status" value="1"/>
</dbReference>
<organism evidence="7 8">
    <name type="scientific">Halopseudomonas phragmitis</name>
    <dbReference type="NCBI Taxonomy" id="1931241"/>
    <lineage>
        <taxon>Bacteria</taxon>
        <taxon>Pseudomonadati</taxon>
        <taxon>Pseudomonadota</taxon>
        <taxon>Gammaproteobacteria</taxon>
        <taxon>Pseudomonadales</taxon>
        <taxon>Pseudomonadaceae</taxon>
        <taxon>Halopseudomonas</taxon>
    </lineage>
</organism>
<dbReference type="InterPro" id="IPR052378">
    <property type="entry name" value="NosR_regulator"/>
</dbReference>
<evidence type="ECO:0000256" key="1">
    <source>
        <dbReference type="ARBA" id="ARBA00004236"/>
    </source>
</evidence>
<dbReference type="GO" id="GO:0045893">
    <property type="term" value="P:positive regulation of DNA-templated transcription"/>
    <property type="evidence" value="ECO:0007669"/>
    <property type="project" value="InterPro"/>
</dbReference>
<keyword evidence="4" id="KW-1133">Transmembrane helix</keyword>
<gene>
    <name evidence="7" type="ORF">BVH74_16790</name>
</gene>
<comment type="subcellular location">
    <subcellularLocation>
        <location evidence="1">Cell membrane</location>
    </subcellularLocation>
</comment>
<feature type="signal peptide" evidence="5">
    <location>
        <begin position="1"/>
        <end position="19"/>
    </location>
</feature>
<keyword evidence="3 4" id="KW-0472">Membrane</keyword>
<evidence type="ECO:0000256" key="4">
    <source>
        <dbReference type="SAM" id="Phobius"/>
    </source>
</evidence>
<dbReference type="RefSeq" id="WP_080051216.1">
    <property type="nucleotide sequence ID" value="NZ_CP020100.1"/>
</dbReference>
<dbReference type="PIRSF" id="PIRSF036354">
    <property type="entry name" value="NosR"/>
    <property type="match status" value="1"/>
</dbReference>
<feature type="transmembrane region" description="Helical" evidence="4">
    <location>
        <begin position="436"/>
        <end position="463"/>
    </location>
</feature>
<keyword evidence="4" id="KW-0812">Transmembrane</keyword>
<dbReference type="GO" id="GO:0010181">
    <property type="term" value="F:FMN binding"/>
    <property type="evidence" value="ECO:0007669"/>
    <property type="project" value="InterPro"/>
</dbReference>
<sequence length="696" mass="78715">MLARLILLGSLLLSSALHAVPLKDEIQSLFPKATRIDDKLASPAVYPVYQLDELIGYAFESNDYSTLQGFSGKPIRLLIGMDPQGTLTGIHILEHHEPVFLHGLGEQSLFNFIDQYRNTNIGKPIIVGGRRSGGSDSVHQFDGVSKATVSVVILNETVMISAMEVARNLLEGFAQGPLAIARPELFEPLEWGQLLQRGYLQHWRLDDAQVEQALGHSLSHYSQLDDDPELPFSELWFAYLNAPSIGRNLLGEPAFGQVMEQLKDGEQALLIISRGRYRHVPDDFIPASAPSRVVLVQNGHPIELHDMDLGSDLLPDIPGLEAEQLTAHIFRIKPHAGYNPVGDTALQLNVTLQRNHLISSSTQFTQPFSLDETLFEIQAPPVAAKSVPMWLRMWQERWWQIVVVIAALALLSWIFINQHQFSRNSRRFHQLRAGFLIFTLVFLGLYAQGQLSVVNIFTLFLALWQDFDITVFLMDPVIFILWSFTFVSLFLWGRGLFCGWLCPFGALQEMLGWVAKKLRIKQWKVPDPLHQKLQWLKYLILIVLVPVSFYSLTLAERLAEVEPFKTSITLFFVRTWPFVLYAVGLLALGLFIHKFYCRYVCPLGAGLAILGKLRLFSWLKRIDACGQPCQHCKNHCEINAIHKNGKIDYDECIQCLECIVILNNDDQCVASISARKKAEKARKNDNLIASDWVPAK</sequence>
<evidence type="ECO:0000256" key="3">
    <source>
        <dbReference type="ARBA" id="ARBA00023136"/>
    </source>
</evidence>
<dbReference type="InterPro" id="IPR011399">
    <property type="entry name" value="NosR"/>
</dbReference>
<dbReference type="GO" id="GO:0003677">
    <property type="term" value="F:DNA binding"/>
    <property type="evidence" value="ECO:0007669"/>
    <property type="project" value="InterPro"/>
</dbReference>
<accession>A0A1V0B8P0</accession>
<dbReference type="STRING" id="1931241.BVH74_16790"/>
<evidence type="ECO:0000256" key="2">
    <source>
        <dbReference type="ARBA" id="ARBA00022475"/>
    </source>
</evidence>
<dbReference type="KEGG" id="ppha:BVH74_16790"/>
<reference evidence="7 8" key="1">
    <citation type="submission" date="2017-03" db="EMBL/GenBank/DDBJ databases">
        <title>Complete genome sequence of the novel DNRA strain Pseudomonas sp. S-6-2 isolated from Chinese polluted river sediment. Journal of Biotechnology.</title>
        <authorList>
            <person name="Li J."/>
            <person name="Xiang F."/>
            <person name="Wang L."/>
            <person name="Xi L."/>
            <person name="Liu J."/>
        </authorList>
    </citation>
    <scope>NUCLEOTIDE SEQUENCE [LARGE SCALE GENOMIC DNA]</scope>
    <source>
        <strain evidence="7 8">S-6-2</strain>
    </source>
</reference>
<dbReference type="SUPFAM" id="SSF54862">
    <property type="entry name" value="4Fe-4S ferredoxins"/>
    <property type="match status" value="1"/>
</dbReference>
<evidence type="ECO:0000259" key="6">
    <source>
        <dbReference type="SMART" id="SM00900"/>
    </source>
</evidence>
<name>A0A1V0B8P0_9GAMM</name>
<dbReference type="EMBL" id="CP020100">
    <property type="protein sequence ID" value="AQZ96308.1"/>
    <property type="molecule type" value="Genomic_DNA"/>
</dbReference>
<keyword evidence="8" id="KW-1185">Reference proteome</keyword>
<dbReference type="GO" id="GO:0005886">
    <property type="term" value="C:plasma membrane"/>
    <property type="evidence" value="ECO:0007669"/>
    <property type="project" value="UniProtKB-SubCell"/>
</dbReference>
<feature type="transmembrane region" description="Helical" evidence="4">
    <location>
        <begin position="567"/>
        <end position="592"/>
    </location>
</feature>
<dbReference type="InterPro" id="IPR017896">
    <property type="entry name" value="4Fe4S_Fe-S-bd"/>
</dbReference>
<dbReference type="Pfam" id="PF04205">
    <property type="entry name" value="FMN_bind"/>
    <property type="match status" value="1"/>
</dbReference>
<protein>
    <submittedName>
        <fullName evidence="7">Ferredoxin</fullName>
    </submittedName>
</protein>
<evidence type="ECO:0000256" key="5">
    <source>
        <dbReference type="SAM" id="SignalP"/>
    </source>
</evidence>